<keyword evidence="3" id="KW-1185">Reference proteome</keyword>
<organism evidence="2 3">
    <name type="scientific">Brooklawnia cerclae</name>
    <dbReference type="NCBI Taxonomy" id="349934"/>
    <lineage>
        <taxon>Bacteria</taxon>
        <taxon>Bacillati</taxon>
        <taxon>Actinomycetota</taxon>
        <taxon>Actinomycetes</taxon>
        <taxon>Propionibacteriales</taxon>
        <taxon>Propionibacteriaceae</taxon>
        <taxon>Brooklawnia</taxon>
    </lineage>
</organism>
<dbReference type="PANTHER" id="PTHR43575">
    <property type="entry name" value="PROTEIN ABCI7, CHLOROPLASTIC"/>
    <property type="match status" value="1"/>
</dbReference>
<dbReference type="PANTHER" id="PTHR43575:SF1">
    <property type="entry name" value="PROTEIN ABCI7, CHLOROPLASTIC"/>
    <property type="match status" value="1"/>
</dbReference>
<dbReference type="InterPro" id="IPR037284">
    <property type="entry name" value="SUF_FeS_clus_asmbl_SufBD_sf"/>
</dbReference>
<feature type="domain" description="SUF system FeS cluster assembly SufBD core" evidence="1">
    <location>
        <begin position="127"/>
        <end position="354"/>
    </location>
</feature>
<dbReference type="RefSeq" id="WP_167167213.1">
    <property type="nucleotide sequence ID" value="NZ_BAAAOO010000007.1"/>
</dbReference>
<dbReference type="EMBL" id="JAAMOZ010000001">
    <property type="protein sequence ID" value="NIH57469.1"/>
    <property type="molecule type" value="Genomic_DNA"/>
</dbReference>
<dbReference type="SUPFAM" id="SSF101960">
    <property type="entry name" value="Stabilizer of iron transporter SufD"/>
    <property type="match status" value="1"/>
</dbReference>
<comment type="caution">
    <text evidence="2">The sequence shown here is derived from an EMBL/GenBank/DDBJ whole genome shotgun (WGS) entry which is preliminary data.</text>
</comment>
<evidence type="ECO:0000259" key="1">
    <source>
        <dbReference type="Pfam" id="PF01458"/>
    </source>
</evidence>
<evidence type="ECO:0000313" key="3">
    <source>
        <dbReference type="Proteomes" id="UP000749311"/>
    </source>
</evidence>
<name>A0ABX0SGG8_9ACTN</name>
<dbReference type="InterPro" id="IPR055346">
    <property type="entry name" value="Fe-S_cluster_assembly_SufBD"/>
</dbReference>
<proteinExistence type="predicted"/>
<protein>
    <submittedName>
        <fullName evidence="2">Fe-S cluster assembly protein SufD</fullName>
    </submittedName>
</protein>
<gene>
    <name evidence="2" type="ORF">FB473_002114</name>
</gene>
<sequence>MTTTTREPNPTDAYAALRSHLHPKPSWNLDDHPVPTGREETWRFSPVPRFRVLMEDRPLEHPSWHAQLPDGVTSTVVSAKQARAFSFDAPVDLVAARAVAGAGDEVTLVRIAPEAEPDAPVVVDLEGAGQSLAGHLLVDVGHHAKVTLVLRHTGVGNLAAKVEVHAGEGAHLDLVSVQDWQAGSVHGGQVSVLVGRDATVRTIQASIGKGDVRLVERAEFQGPGGSLEQLGLYFVQAGQHVEHRMFVDHNAPRTVSHVDYRGALQGKGAHSVWIGDVLIRSVAVDINTYETNKNLMLTEGCQADSVPNLEIETGEIQGAGHSSSTGRFDEEQLFYLKSRGIPEDQARRLVVEGFFLDIIGRIGIPDVEERLVQALSAQLSTIAGMASEPVLAEEGDPV</sequence>
<evidence type="ECO:0000313" key="2">
    <source>
        <dbReference type="EMBL" id="NIH57469.1"/>
    </source>
</evidence>
<reference evidence="2 3" key="1">
    <citation type="submission" date="2020-02" db="EMBL/GenBank/DDBJ databases">
        <title>Sequencing the genomes of 1000 actinobacteria strains.</title>
        <authorList>
            <person name="Klenk H.-P."/>
        </authorList>
    </citation>
    <scope>NUCLEOTIDE SEQUENCE [LARGE SCALE GENOMIC DNA]</scope>
    <source>
        <strain evidence="2 3">DSM 19609</strain>
    </source>
</reference>
<dbReference type="Proteomes" id="UP000749311">
    <property type="component" value="Unassembled WGS sequence"/>
</dbReference>
<accession>A0ABX0SGG8</accession>
<dbReference type="Pfam" id="PF01458">
    <property type="entry name" value="SUFBD_core"/>
    <property type="match status" value="1"/>
</dbReference>
<dbReference type="InterPro" id="IPR000825">
    <property type="entry name" value="SUF_FeS_clus_asmbl_SufBD_core"/>
</dbReference>